<protein>
    <recommendedName>
        <fullName evidence="5">AN1-type domain-containing protein</fullName>
    </recommendedName>
</protein>
<dbReference type="Pfam" id="PF01428">
    <property type="entry name" value="zf-AN1"/>
    <property type="match status" value="2"/>
</dbReference>
<evidence type="ECO:0000313" key="7">
    <source>
        <dbReference type="Proteomes" id="UP000807342"/>
    </source>
</evidence>
<keyword evidence="3" id="KW-0862">Zinc</keyword>
<comment type="caution">
    <text evidence="6">The sequence shown here is derived from an EMBL/GenBank/DDBJ whole genome shotgun (WGS) entry which is preliminary data.</text>
</comment>
<reference evidence="6" key="1">
    <citation type="submission" date="2020-11" db="EMBL/GenBank/DDBJ databases">
        <authorList>
            <consortium name="DOE Joint Genome Institute"/>
            <person name="Ahrendt S."/>
            <person name="Riley R."/>
            <person name="Andreopoulos W."/>
            <person name="Labutti K."/>
            <person name="Pangilinan J."/>
            <person name="Ruiz-Duenas F.J."/>
            <person name="Barrasa J.M."/>
            <person name="Sanchez-Garcia M."/>
            <person name="Camarero S."/>
            <person name="Miyauchi S."/>
            <person name="Serrano A."/>
            <person name="Linde D."/>
            <person name="Babiker R."/>
            <person name="Drula E."/>
            <person name="Ayuso-Fernandez I."/>
            <person name="Pacheco R."/>
            <person name="Padilla G."/>
            <person name="Ferreira P."/>
            <person name="Barriuso J."/>
            <person name="Kellner H."/>
            <person name="Castanera R."/>
            <person name="Alfaro M."/>
            <person name="Ramirez L."/>
            <person name="Pisabarro A.G."/>
            <person name="Kuo A."/>
            <person name="Tritt A."/>
            <person name="Lipzen A."/>
            <person name="He G."/>
            <person name="Yan M."/>
            <person name="Ng V."/>
            <person name="Cullen D."/>
            <person name="Martin F."/>
            <person name="Rosso M.-N."/>
            <person name="Henrissat B."/>
            <person name="Hibbett D."/>
            <person name="Martinez A.T."/>
            <person name="Grigoriev I.V."/>
        </authorList>
    </citation>
    <scope>NUCLEOTIDE SEQUENCE</scope>
    <source>
        <strain evidence="6">MF-IS2</strain>
    </source>
</reference>
<dbReference type="PROSITE" id="PS51039">
    <property type="entry name" value="ZF_AN1"/>
    <property type="match status" value="1"/>
</dbReference>
<feature type="domain" description="AN1-type" evidence="5">
    <location>
        <begin position="6"/>
        <end position="54"/>
    </location>
</feature>
<proteinExistence type="predicted"/>
<dbReference type="Proteomes" id="UP000807342">
    <property type="component" value="Unassembled WGS sequence"/>
</dbReference>
<evidence type="ECO:0000259" key="5">
    <source>
        <dbReference type="PROSITE" id="PS51039"/>
    </source>
</evidence>
<keyword evidence="1" id="KW-0479">Metal-binding</keyword>
<dbReference type="SUPFAM" id="SSF118310">
    <property type="entry name" value="AN1-like Zinc finger"/>
    <property type="match status" value="2"/>
</dbReference>
<dbReference type="PANTHER" id="PTHR14677:SF20">
    <property type="entry name" value="ZINC FINGER AN1-TYPE CONTAINING 2A-RELATED"/>
    <property type="match status" value="1"/>
</dbReference>
<evidence type="ECO:0000256" key="3">
    <source>
        <dbReference type="ARBA" id="ARBA00022833"/>
    </source>
</evidence>
<sequence>MDNSLLDIGAQCSVPSCSVQDFLPIFCPSCSQYFCQDHVHSDLHSCPTPTPPAQSDTQHDKLQRCALDNCNKLSLDAYNETTAAACPTCKRSFCAHHRHPISHKCTSTTTLSQAPASTKNEKARALLAKVSSSSTAKAPFRRSTKLPTDPAKLAAYRKVEVMKMRHKSVPLDPKDMAASPPLDQRLYIKVKQGDKEKVFWTRKVCMTS</sequence>
<dbReference type="AlphaFoldDB" id="A0A9P5XK60"/>
<dbReference type="InterPro" id="IPR035896">
    <property type="entry name" value="AN1-like_Znf"/>
</dbReference>
<keyword evidence="2 4" id="KW-0863">Zinc-finger</keyword>
<dbReference type="OrthoDB" id="431929at2759"/>
<dbReference type="InterPro" id="IPR000058">
    <property type="entry name" value="Znf_AN1"/>
</dbReference>
<dbReference type="GO" id="GO:0008270">
    <property type="term" value="F:zinc ion binding"/>
    <property type="evidence" value="ECO:0007669"/>
    <property type="project" value="UniProtKB-KW"/>
</dbReference>
<gene>
    <name evidence="6" type="ORF">P691DRAFT_663715</name>
</gene>
<accession>A0A9P5XK60</accession>
<dbReference type="GO" id="GO:0005737">
    <property type="term" value="C:cytoplasm"/>
    <property type="evidence" value="ECO:0007669"/>
    <property type="project" value="TreeGrafter"/>
</dbReference>
<evidence type="ECO:0000256" key="2">
    <source>
        <dbReference type="ARBA" id="ARBA00022771"/>
    </source>
</evidence>
<dbReference type="EMBL" id="MU151089">
    <property type="protein sequence ID" value="KAF9451226.1"/>
    <property type="molecule type" value="Genomic_DNA"/>
</dbReference>
<evidence type="ECO:0000313" key="6">
    <source>
        <dbReference type="EMBL" id="KAF9451226.1"/>
    </source>
</evidence>
<dbReference type="PANTHER" id="PTHR14677">
    <property type="entry name" value="ARSENITE INDUCUBLE RNA ASSOCIATED PROTEIN AIP-1-RELATED"/>
    <property type="match status" value="1"/>
</dbReference>
<organism evidence="6 7">
    <name type="scientific">Macrolepiota fuliginosa MF-IS2</name>
    <dbReference type="NCBI Taxonomy" id="1400762"/>
    <lineage>
        <taxon>Eukaryota</taxon>
        <taxon>Fungi</taxon>
        <taxon>Dikarya</taxon>
        <taxon>Basidiomycota</taxon>
        <taxon>Agaricomycotina</taxon>
        <taxon>Agaricomycetes</taxon>
        <taxon>Agaricomycetidae</taxon>
        <taxon>Agaricales</taxon>
        <taxon>Agaricineae</taxon>
        <taxon>Agaricaceae</taxon>
        <taxon>Macrolepiota</taxon>
    </lineage>
</organism>
<evidence type="ECO:0000256" key="1">
    <source>
        <dbReference type="ARBA" id="ARBA00022723"/>
    </source>
</evidence>
<dbReference type="Gene3D" id="4.10.1110.10">
    <property type="entry name" value="AN1-like Zinc finger"/>
    <property type="match status" value="2"/>
</dbReference>
<name>A0A9P5XK60_9AGAR</name>
<dbReference type="SMART" id="SM00154">
    <property type="entry name" value="ZnF_AN1"/>
    <property type="match status" value="2"/>
</dbReference>
<evidence type="ECO:0000256" key="4">
    <source>
        <dbReference type="PROSITE-ProRule" id="PRU00449"/>
    </source>
</evidence>
<keyword evidence="7" id="KW-1185">Reference proteome</keyword>